<dbReference type="Proteomes" id="UP001239019">
    <property type="component" value="Unassembled WGS sequence"/>
</dbReference>
<keyword evidence="2" id="KW-1185">Reference proteome</keyword>
<evidence type="ECO:0000313" key="2">
    <source>
        <dbReference type="Proteomes" id="UP001239019"/>
    </source>
</evidence>
<dbReference type="EMBL" id="JAVDDT010000004">
    <property type="protein sequence ID" value="MDQ2069894.1"/>
    <property type="molecule type" value="Genomic_DNA"/>
</dbReference>
<name>A0ABU0W787_9GAMM</name>
<sequence length="317" mass="35849">MAQAPIHVHLGAHKTATTYMQSRLRANRKILAEKGIAFADAWAKDERAKKLRSSVAKTLWRKNVTDVARRGLISDLRGLVSAAESRCTSGASGPTIFSYENILGSYNLAVTEGLYERCGEVVDLMSEAFEGREVRYFFCFRSFDRFVESCYLQCLYTQKESRSFDAFFGDINLSSLSWARMIKRLADRAGSDQLFLWAYEDWSSCELDVWKALMEVSNPVQLLEAPAVASNPSLSAEGVECMRVINQFAHAKTAKVLRTQVKREMAPQKGYARASFVDDEARRDLKRRYAEDCDVIHNKWSRRLFSGGLKLEKTGGT</sequence>
<dbReference type="Gene3D" id="3.40.50.300">
    <property type="entry name" value="P-loop containing nucleotide triphosphate hydrolases"/>
    <property type="match status" value="1"/>
</dbReference>
<accession>A0ABU0W787</accession>
<organism evidence="1 2">
    <name type="scientific">Natronospira bacteriovora</name>
    <dbReference type="NCBI Taxonomy" id="3069753"/>
    <lineage>
        <taxon>Bacteria</taxon>
        <taxon>Pseudomonadati</taxon>
        <taxon>Pseudomonadota</taxon>
        <taxon>Gammaproteobacteria</taxon>
        <taxon>Natronospirales</taxon>
        <taxon>Natronospiraceae</taxon>
        <taxon>Natronospira</taxon>
    </lineage>
</organism>
<protein>
    <recommendedName>
        <fullName evidence="3">Sulfotransferase domain-containing protein</fullName>
    </recommendedName>
</protein>
<comment type="caution">
    <text evidence="1">The sequence shown here is derived from an EMBL/GenBank/DDBJ whole genome shotgun (WGS) entry which is preliminary data.</text>
</comment>
<evidence type="ECO:0008006" key="3">
    <source>
        <dbReference type="Google" id="ProtNLM"/>
    </source>
</evidence>
<proteinExistence type="predicted"/>
<evidence type="ECO:0000313" key="1">
    <source>
        <dbReference type="EMBL" id="MDQ2069894.1"/>
    </source>
</evidence>
<dbReference type="SUPFAM" id="SSF52540">
    <property type="entry name" value="P-loop containing nucleoside triphosphate hydrolases"/>
    <property type="match status" value="1"/>
</dbReference>
<reference evidence="1 2" key="1">
    <citation type="submission" date="2023-08" db="EMBL/GenBank/DDBJ databases">
        <title>Whole-genome sequencing of halo(alkali)philic microorganisms from hypersaline lakes.</title>
        <authorList>
            <person name="Sorokin D.Y."/>
            <person name="Abbas B."/>
            <person name="Merkel A.Y."/>
        </authorList>
    </citation>
    <scope>NUCLEOTIDE SEQUENCE [LARGE SCALE GENOMIC DNA]</scope>
    <source>
        <strain evidence="1 2">AB-CW4</strain>
    </source>
</reference>
<dbReference type="InterPro" id="IPR027417">
    <property type="entry name" value="P-loop_NTPase"/>
</dbReference>
<gene>
    <name evidence="1" type="ORF">RBH19_08415</name>
</gene>
<dbReference type="RefSeq" id="WP_306728388.1">
    <property type="nucleotide sequence ID" value="NZ_JAVDDT010000004.1"/>
</dbReference>